<dbReference type="Pfam" id="PF19807">
    <property type="entry name" value="DUF6290"/>
    <property type="match status" value="1"/>
</dbReference>
<dbReference type="NCBIfam" id="NF046040">
    <property type="entry name" value="RelB_antitoxin"/>
    <property type="match status" value="1"/>
</dbReference>
<dbReference type="RefSeq" id="WP_226929687.1">
    <property type="nucleotide sequence ID" value="NZ_AOJP01000002.1"/>
</dbReference>
<dbReference type="AlphaFoldDB" id="A0A0B4EH55"/>
<reference evidence="1 2" key="1">
    <citation type="submission" date="2013-08" db="EMBL/GenBank/DDBJ databases">
        <title>An opportunistic ruminal bacterium that causes liver abscesses in cattle.</title>
        <authorList>
            <person name="Benahmed F.H."/>
            <person name="Rasmussen M."/>
            <person name="Harbottle H."/>
            <person name="Soppet D."/>
            <person name="Nagaraja T.G."/>
            <person name="Davidson M."/>
        </authorList>
    </citation>
    <scope>NUCLEOTIDE SEQUENCE [LARGE SCALE GENOMIC DNA]</scope>
    <source>
        <strain evidence="1 2">B35</strain>
    </source>
</reference>
<dbReference type="InterPro" id="IPR046257">
    <property type="entry name" value="DUF6290"/>
</dbReference>
<gene>
    <name evidence="1" type="ORF">C095_10240</name>
</gene>
<proteinExistence type="predicted"/>
<accession>A0A0B4EH55</accession>
<dbReference type="EMBL" id="AUZI01000023">
    <property type="protein sequence ID" value="KID48646.1"/>
    <property type="molecule type" value="Genomic_DNA"/>
</dbReference>
<comment type="caution">
    <text evidence="1">The sequence shown here is derived from an EMBL/GenBank/DDBJ whole genome shotgun (WGS) entry which is preliminary data.</text>
</comment>
<protein>
    <submittedName>
        <fullName evidence="1">Antitoxin</fullName>
    </submittedName>
</protein>
<dbReference type="Proteomes" id="UP000031184">
    <property type="component" value="Unassembled WGS sequence"/>
</dbReference>
<evidence type="ECO:0000313" key="2">
    <source>
        <dbReference type="Proteomes" id="UP000031184"/>
    </source>
</evidence>
<organism evidence="1 2">
    <name type="scientific">Fusobacterium necrophorum subsp. funduliforme B35</name>
    <dbReference type="NCBI Taxonomy" id="1226633"/>
    <lineage>
        <taxon>Bacteria</taxon>
        <taxon>Fusobacteriati</taxon>
        <taxon>Fusobacteriota</taxon>
        <taxon>Fusobacteriia</taxon>
        <taxon>Fusobacteriales</taxon>
        <taxon>Fusobacteriaceae</taxon>
        <taxon>Fusobacterium</taxon>
    </lineage>
</organism>
<dbReference type="PATRIC" id="fig|1226633.4.peg.2077"/>
<sequence length="76" mass="9121">MKMSTISLRMKDEDMDLLKQYVKVNNLNLSEFIRNTILDKIEDDLRINEERILRAWEEAKKEKGISHEDLWKELGV</sequence>
<evidence type="ECO:0000313" key="1">
    <source>
        <dbReference type="EMBL" id="KID48646.1"/>
    </source>
</evidence>
<name>A0A0B4EH55_9FUSO</name>